<name>A0AAD6TVN1_9AGAR</name>
<dbReference type="AlphaFoldDB" id="A0AAD6TVN1"/>
<comment type="caution">
    <text evidence="2">The sequence shown here is derived from an EMBL/GenBank/DDBJ whole genome shotgun (WGS) entry which is preliminary data.</text>
</comment>
<evidence type="ECO:0000313" key="3">
    <source>
        <dbReference type="Proteomes" id="UP001222325"/>
    </source>
</evidence>
<feature type="region of interest" description="Disordered" evidence="1">
    <location>
        <begin position="138"/>
        <end position="160"/>
    </location>
</feature>
<feature type="region of interest" description="Disordered" evidence="1">
    <location>
        <begin position="25"/>
        <end position="77"/>
    </location>
</feature>
<organism evidence="2 3">
    <name type="scientific">Mycena belliarum</name>
    <dbReference type="NCBI Taxonomy" id="1033014"/>
    <lineage>
        <taxon>Eukaryota</taxon>
        <taxon>Fungi</taxon>
        <taxon>Dikarya</taxon>
        <taxon>Basidiomycota</taxon>
        <taxon>Agaricomycotina</taxon>
        <taxon>Agaricomycetes</taxon>
        <taxon>Agaricomycetidae</taxon>
        <taxon>Agaricales</taxon>
        <taxon>Marasmiineae</taxon>
        <taxon>Mycenaceae</taxon>
        <taxon>Mycena</taxon>
    </lineage>
</organism>
<feature type="compositionally biased region" description="Polar residues" evidence="1">
    <location>
        <begin position="32"/>
        <end position="42"/>
    </location>
</feature>
<feature type="compositionally biased region" description="Basic residues" evidence="1">
    <location>
        <begin position="185"/>
        <end position="194"/>
    </location>
</feature>
<gene>
    <name evidence="2" type="ORF">B0H15DRAFT_955808</name>
</gene>
<accession>A0AAD6TVN1</accession>
<keyword evidence="3" id="KW-1185">Reference proteome</keyword>
<evidence type="ECO:0000313" key="2">
    <source>
        <dbReference type="EMBL" id="KAJ7076284.1"/>
    </source>
</evidence>
<dbReference type="EMBL" id="JARJCN010000083">
    <property type="protein sequence ID" value="KAJ7076284.1"/>
    <property type="molecule type" value="Genomic_DNA"/>
</dbReference>
<dbReference type="Proteomes" id="UP001222325">
    <property type="component" value="Unassembled WGS sequence"/>
</dbReference>
<evidence type="ECO:0000256" key="1">
    <source>
        <dbReference type="SAM" id="MobiDB-lite"/>
    </source>
</evidence>
<protein>
    <submittedName>
        <fullName evidence="2">Uncharacterized protein</fullName>
    </submittedName>
</protein>
<sequence>MCLQDGERWSRRQLTKVIIHAASKRGIHAATPTKSIPPNSWTVRPRLRRPRAQPSPPPSPALVAPPRSTNDAATPPSAIAATRGKSLGAKLSKRVAALASPPDCARPASTRALALAATAASVAYAGSATALDKLGHARRSTSRDIAPLRPGTTMAGADRQHPNSRMRYMRRGGRALVLAVAHTLRSRSTPRGRGRGAERKHASGTFRDSSLHEGASRWCIGPRSGVVQVCRTVQHHRLGRMRHEAHCSLVLDPDVKHPAVFRPWCQALKIVRILTLRLGRSERSSDAPISGGARPRSSLLAAPLALEPSFAGGLAGKLAEPPRA</sequence>
<proteinExistence type="predicted"/>
<feature type="region of interest" description="Disordered" evidence="1">
    <location>
        <begin position="185"/>
        <end position="207"/>
    </location>
</feature>
<reference evidence="2" key="1">
    <citation type="submission" date="2023-03" db="EMBL/GenBank/DDBJ databases">
        <title>Massive genome expansion in bonnet fungi (Mycena s.s.) driven by repeated elements and novel gene families across ecological guilds.</title>
        <authorList>
            <consortium name="Lawrence Berkeley National Laboratory"/>
            <person name="Harder C.B."/>
            <person name="Miyauchi S."/>
            <person name="Viragh M."/>
            <person name="Kuo A."/>
            <person name="Thoen E."/>
            <person name="Andreopoulos B."/>
            <person name="Lu D."/>
            <person name="Skrede I."/>
            <person name="Drula E."/>
            <person name="Henrissat B."/>
            <person name="Morin E."/>
            <person name="Kohler A."/>
            <person name="Barry K."/>
            <person name="LaButti K."/>
            <person name="Morin E."/>
            <person name="Salamov A."/>
            <person name="Lipzen A."/>
            <person name="Mereny Z."/>
            <person name="Hegedus B."/>
            <person name="Baldrian P."/>
            <person name="Stursova M."/>
            <person name="Weitz H."/>
            <person name="Taylor A."/>
            <person name="Grigoriev I.V."/>
            <person name="Nagy L.G."/>
            <person name="Martin F."/>
            <person name="Kauserud H."/>
        </authorList>
    </citation>
    <scope>NUCLEOTIDE SEQUENCE</scope>
    <source>
        <strain evidence="2">CBHHK173m</strain>
    </source>
</reference>